<feature type="region of interest" description="Disordered" evidence="1">
    <location>
        <begin position="1"/>
        <end position="29"/>
    </location>
</feature>
<evidence type="ECO:0000313" key="2">
    <source>
        <dbReference type="EMBL" id="KAK8374040.1"/>
    </source>
</evidence>
<dbReference type="PANTHER" id="PTHR16220:SF0">
    <property type="entry name" value="WD REPEAT-CONTAINING PROTEIN WRAP73"/>
    <property type="match status" value="1"/>
</dbReference>
<dbReference type="GO" id="GO:0005815">
    <property type="term" value="C:microtubule organizing center"/>
    <property type="evidence" value="ECO:0007669"/>
    <property type="project" value="TreeGrafter"/>
</dbReference>
<protein>
    <submittedName>
        <fullName evidence="2">Uncharacterized protein</fullName>
    </submittedName>
</protein>
<dbReference type="EMBL" id="JARAKH010000691">
    <property type="protein sequence ID" value="KAK8374040.1"/>
    <property type="molecule type" value="Genomic_DNA"/>
</dbReference>
<feature type="non-terminal residue" evidence="2">
    <location>
        <position position="1"/>
    </location>
</feature>
<feature type="compositionally biased region" description="Pro residues" evidence="1">
    <location>
        <begin position="20"/>
        <end position="29"/>
    </location>
</feature>
<gene>
    <name evidence="2" type="ORF">O3P69_013085</name>
</gene>
<feature type="non-terminal residue" evidence="2">
    <location>
        <position position="74"/>
    </location>
</feature>
<dbReference type="AlphaFoldDB" id="A0AAW0SGU2"/>
<proteinExistence type="predicted"/>
<dbReference type="PANTHER" id="PTHR16220">
    <property type="entry name" value="WD REPEAT PROTEIN 8-RELATED"/>
    <property type="match status" value="1"/>
</dbReference>
<dbReference type="InterPro" id="IPR052778">
    <property type="entry name" value="Centrosome-WD_assoc"/>
</dbReference>
<keyword evidence="3" id="KW-1185">Reference proteome</keyword>
<name>A0AAW0SGU2_SCYPA</name>
<accession>A0AAW0SGU2</accession>
<reference evidence="2 3" key="1">
    <citation type="submission" date="2023-03" db="EMBL/GenBank/DDBJ databases">
        <title>High-quality genome of Scylla paramamosain provides insights in environmental adaptation.</title>
        <authorList>
            <person name="Zhang L."/>
        </authorList>
    </citation>
    <scope>NUCLEOTIDE SEQUENCE [LARGE SCALE GENOMIC DNA]</scope>
    <source>
        <strain evidence="2">LZ_2023a</strain>
        <tissue evidence="2">Muscle</tissue>
    </source>
</reference>
<comment type="caution">
    <text evidence="2">The sequence shown here is derived from an EMBL/GenBank/DDBJ whole genome shotgun (WGS) entry which is preliminary data.</text>
</comment>
<dbReference type="Proteomes" id="UP001487740">
    <property type="component" value="Unassembled WGS sequence"/>
</dbReference>
<organism evidence="2 3">
    <name type="scientific">Scylla paramamosain</name>
    <name type="common">Mud crab</name>
    <dbReference type="NCBI Taxonomy" id="85552"/>
    <lineage>
        <taxon>Eukaryota</taxon>
        <taxon>Metazoa</taxon>
        <taxon>Ecdysozoa</taxon>
        <taxon>Arthropoda</taxon>
        <taxon>Crustacea</taxon>
        <taxon>Multicrustacea</taxon>
        <taxon>Malacostraca</taxon>
        <taxon>Eumalacostraca</taxon>
        <taxon>Eucarida</taxon>
        <taxon>Decapoda</taxon>
        <taxon>Pleocyemata</taxon>
        <taxon>Brachyura</taxon>
        <taxon>Eubrachyura</taxon>
        <taxon>Portunoidea</taxon>
        <taxon>Portunidae</taxon>
        <taxon>Portuninae</taxon>
        <taxon>Scylla</taxon>
    </lineage>
</organism>
<evidence type="ECO:0000313" key="3">
    <source>
        <dbReference type="Proteomes" id="UP001487740"/>
    </source>
</evidence>
<evidence type="ECO:0000256" key="1">
    <source>
        <dbReference type="SAM" id="MobiDB-lite"/>
    </source>
</evidence>
<dbReference type="GO" id="GO:1990811">
    <property type="term" value="C:MWP complex"/>
    <property type="evidence" value="ECO:0007669"/>
    <property type="project" value="TreeGrafter"/>
</dbReference>
<sequence>TEETSRPVSLATIPPDKNAPCPPQEPRQAPPLVAFSSDGRYLATRRLDVPYAVWIWDISAVSLKAVLVQDDAVK</sequence>